<dbReference type="Proteomes" id="UP000246078">
    <property type="component" value="Unassembled WGS sequence"/>
</dbReference>
<keyword evidence="4" id="KW-0446">Lipid-binding</keyword>
<evidence type="ECO:0000256" key="2">
    <source>
        <dbReference type="ARBA" id="ARBA00022448"/>
    </source>
</evidence>
<dbReference type="VEuPathDB" id="TriTrypDB:C4B63_6g424"/>
<keyword evidence="3" id="KW-0445">Lipid transport</keyword>
<dbReference type="VEuPathDB" id="TriTrypDB:TcCL_NonESM02727"/>
<evidence type="ECO:0000259" key="6">
    <source>
        <dbReference type="PROSITE" id="PS51847"/>
    </source>
</evidence>
<dbReference type="VEuPathDB" id="TriTrypDB:TcCLB.510901.160"/>
<dbReference type="VEuPathDB" id="TriTrypDB:TcG_04768"/>
<feature type="domain" description="SMP-LTD" evidence="6">
    <location>
        <begin position="1"/>
        <end position="332"/>
    </location>
</feature>
<evidence type="ECO:0000256" key="1">
    <source>
        <dbReference type="ARBA" id="ARBA00004370"/>
    </source>
</evidence>
<evidence type="ECO:0000313" key="8">
    <source>
        <dbReference type="Proteomes" id="UP000246078"/>
    </source>
</evidence>
<reference evidence="7 8" key="1">
    <citation type="journal article" date="2018" name="Microb. Genom.">
        <title>Expanding an expanded genome: long-read sequencing of Trypanosoma cruzi.</title>
        <authorList>
            <person name="Berna L."/>
            <person name="Rodriguez M."/>
            <person name="Chiribao M.L."/>
            <person name="Parodi-Talice A."/>
            <person name="Pita S."/>
            <person name="Rijo G."/>
            <person name="Alvarez-Valin F."/>
            <person name="Robello C."/>
        </authorList>
    </citation>
    <scope>NUCLEOTIDE SEQUENCE [LARGE SCALE GENOMIC DNA]</scope>
    <source>
        <strain evidence="7 8">TCC</strain>
    </source>
</reference>
<dbReference type="VEuPathDB" id="TriTrypDB:TCSYLVIO_002610"/>
<dbReference type="VEuPathDB" id="TriTrypDB:Tc_MARK_1345"/>
<dbReference type="EMBL" id="PRFC01000100">
    <property type="protein sequence ID" value="PWV07570.1"/>
    <property type="molecule type" value="Genomic_DNA"/>
</dbReference>
<keyword evidence="5" id="KW-0472">Membrane</keyword>
<gene>
    <name evidence="7" type="ORF">C3747_100g64</name>
</gene>
<dbReference type="VEuPathDB" id="TriTrypDB:TCDM_07101"/>
<dbReference type="VEuPathDB" id="TriTrypDB:TcBrA4_0078450"/>
<proteinExistence type="predicted"/>
<evidence type="ECO:0000256" key="3">
    <source>
        <dbReference type="ARBA" id="ARBA00023055"/>
    </source>
</evidence>
<evidence type="ECO:0000313" key="7">
    <source>
        <dbReference type="EMBL" id="PWV07570.1"/>
    </source>
</evidence>
<name>A0A2V2WG50_TRYCR</name>
<dbReference type="VEuPathDB" id="TriTrypDB:TcYC6_0012670"/>
<dbReference type="AlphaFoldDB" id="A0A2V2WG50"/>
<comment type="caution">
    <text evidence="7">The sequence shown here is derived from an EMBL/GenBank/DDBJ whole genome shotgun (WGS) entry which is preliminary data.</text>
</comment>
<comment type="subcellular location">
    <subcellularLocation>
        <location evidence="1">Membrane</location>
    </subcellularLocation>
</comment>
<dbReference type="PROSITE" id="PS51847">
    <property type="entry name" value="SMP"/>
    <property type="match status" value="1"/>
</dbReference>
<dbReference type="GO" id="GO:0016020">
    <property type="term" value="C:membrane"/>
    <property type="evidence" value="ECO:0007669"/>
    <property type="project" value="UniProtKB-SubCell"/>
</dbReference>
<dbReference type="VEuPathDB" id="TriTrypDB:ECC02_006294"/>
<organism evidence="7 8">
    <name type="scientific">Trypanosoma cruzi</name>
    <dbReference type="NCBI Taxonomy" id="5693"/>
    <lineage>
        <taxon>Eukaryota</taxon>
        <taxon>Discoba</taxon>
        <taxon>Euglenozoa</taxon>
        <taxon>Kinetoplastea</taxon>
        <taxon>Metakinetoplastina</taxon>
        <taxon>Trypanosomatida</taxon>
        <taxon>Trypanosomatidae</taxon>
        <taxon>Trypanosoma</taxon>
        <taxon>Schizotrypanum</taxon>
    </lineage>
</organism>
<dbReference type="GO" id="GO:0008289">
    <property type="term" value="F:lipid binding"/>
    <property type="evidence" value="ECO:0007669"/>
    <property type="project" value="UniProtKB-KW"/>
</dbReference>
<evidence type="ECO:0000256" key="5">
    <source>
        <dbReference type="ARBA" id="ARBA00023136"/>
    </source>
</evidence>
<dbReference type="VEuPathDB" id="TriTrypDB:C4B63_6g423"/>
<dbReference type="InterPro" id="IPR031468">
    <property type="entry name" value="SMP_LBD"/>
</dbReference>
<dbReference type="OMA" id="WMEPGKL"/>
<keyword evidence="2" id="KW-0813">Transport</keyword>
<evidence type="ECO:0000256" key="4">
    <source>
        <dbReference type="ARBA" id="ARBA00023121"/>
    </source>
</evidence>
<dbReference type="VEuPathDB" id="TriTrypDB:BCY84_15824"/>
<sequence>MILQFNWDRLDVMAAEAIRALVNAKLEEELRRRAAFSGGVDAPAVGGSTRAESLCVTGIEWGIAPPFIEILELDDAQDLSRANFTPHDTIHSRQEAASHCNLFRLSSSVSSQYGGEHGSEVDSSPGGCPSASVTKRMPGAWMGSSIPQSGSPVVPSKDTLAPFVGLGGLYILLHVTYGGQMRLSVSCVLRHDIPLGSISLPVRMPLTLLVSKMDMDFYLSINLHQNKCRVWMEPGKLSTSPITRMNIKAVFGERRTYSSQLLDNWTGIPPVCEDADTSDAWTHVASSHLGSEEEDDAVFTEENVISRFVLSEIRAILQEKIIYPHFVEVPLFL</sequence>
<accession>A0A2V2WG50</accession>
<dbReference type="OrthoDB" id="266423at2759"/>
<dbReference type="VEuPathDB" id="TriTrypDB:C3747_100g64"/>
<dbReference type="GO" id="GO:0006869">
    <property type="term" value="P:lipid transport"/>
    <property type="evidence" value="ECO:0007669"/>
    <property type="project" value="UniProtKB-KW"/>
</dbReference>
<protein>
    <recommendedName>
        <fullName evidence="6">SMP-LTD domain-containing protein</fullName>
    </recommendedName>
</protein>